<dbReference type="InterPro" id="IPR036388">
    <property type="entry name" value="WH-like_DNA-bd_sf"/>
</dbReference>
<dbReference type="Pfam" id="PF24267">
    <property type="entry name" value="HVO_1552_C"/>
    <property type="match status" value="1"/>
</dbReference>
<proteinExistence type="predicted"/>
<dbReference type="InterPro" id="IPR036390">
    <property type="entry name" value="WH_DNA-bd_sf"/>
</dbReference>
<dbReference type="Pfam" id="PF12840">
    <property type="entry name" value="HTH_20"/>
    <property type="match status" value="1"/>
</dbReference>
<feature type="domain" description="HVO-1552 C-terminal" evidence="3">
    <location>
        <begin position="300"/>
        <end position="347"/>
    </location>
</feature>
<evidence type="ECO:0000313" key="5">
    <source>
        <dbReference type="Proteomes" id="UP001056855"/>
    </source>
</evidence>
<feature type="compositionally biased region" description="Gly residues" evidence="1">
    <location>
        <begin position="154"/>
        <end position="187"/>
    </location>
</feature>
<gene>
    <name evidence="4" type="ORF">NGM29_04580</name>
</gene>
<dbReference type="KEGG" id="sawl:NGM29_04580"/>
<evidence type="ECO:0000256" key="1">
    <source>
        <dbReference type="SAM" id="MobiDB-lite"/>
    </source>
</evidence>
<dbReference type="Gene3D" id="1.10.10.10">
    <property type="entry name" value="Winged helix-like DNA-binding domain superfamily/Winged helix DNA-binding domain"/>
    <property type="match status" value="1"/>
</dbReference>
<dbReference type="SUPFAM" id="SSF46785">
    <property type="entry name" value="Winged helix' DNA-binding domain"/>
    <property type="match status" value="1"/>
</dbReference>
<dbReference type="InterPro" id="IPR011991">
    <property type="entry name" value="ArsR-like_HTH"/>
</dbReference>
<organism evidence="4 5">
    <name type="scientific">Natronosalvus rutilus</name>
    <dbReference type="NCBI Taxonomy" id="2953753"/>
    <lineage>
        <taxon>Archaea</taxon>
        <taxon>Methanobacteriati</taxon>
        <taxon>Methanobacteriota</taxon>
        <taxon>Stenosarchaea group</taxon>
        <taxon>Halobacteria</taxon>
        <taxon>Halobacteriales</taxon>
        <taxon>Natrialbaceae</taxon>
        <taxon>Natronosalvus</taxon>
    </lineage>
</organism>
<accession>A0A9E7NAW2</accession>
<dbReference type="EMBL" id="CP100355">
    <property type="protein sequence ID" value="UTF54555.1"/>
    <property type="molecule type" value="Genomic_DNA"/>
</dbReference>
<protein>
    <submittedName>
        <fullName evidence="4">Helix-turn-helix domain-containing protein</fullName>
    </submittedName>
</protein>
<dbReference type="InterPro" id="IPR056525">
    <property type="entry name" value="HVO_1552_C"/>
</dbReference>
<feature type="region of interest" description="Disordered" evidence="1">
    <location>
        <begin position="153"/>
        <end position="309"/>
    </location>
</feature>
<evidence type="ECO:0000259" key="3">
    <source>
        <dbReference type="Pfam" id="PF24267"/>
    </source>
</evidence>
<sequence length="351" mass="35077">MARLFPLRSETPAQEGQPRVVDLEDEDADAVFGALSSTTARRIYSHLNDEPGTPSDVADAIDSSIQNVRYHLEKLEDAGLVEVVDTWYSSRGNEMSVYATADGPLIVTSDRSTAERLKTALSRFIGGVAALAGGSLLVQYGLSRYVGPQAGTEGTAGTGGTTDGGAAGNGNGNGNENGAGDEAGNGNGAASDDSTEGTETEDSEAAEEDTADGDGADGADSGDGGTDGGDGGDMGTTDVDETDDAPEADDDASSDGGGSDSAAGDDAADADGANYSDNSTDGTDGDVATDGGNESIVPSGDDNGTVDGVTDGAAEAADAIFATIPPGALFFLGGLVVLIAVTVYWYWATSY</sequence>
<name>A0A9E7NAW2_9EURY</name>
<dbReference type="CDD" id="cd00090">
    <property type="entry name" value="HTH_ARSR"/>
    <property type="match status" value="1"/>
</dbReference>
<keyword evidence="5" id="KW-1185">Reference proteome</keyword>
<keyword evidence="2" id="KW-0472">Membrane</keyword>
<dbReference type="AlphaFoldDB" id="A0A9E7NAW2"/>
<keyword evidence="2" id="KW-0812">Transmembrane</keyword>
<feature type="compositionally biased region" description="Low complexity" evidence="1">
    <location>
        <begin position="300"/>
        <end position="309"/>
    </location>
</feature>
<feature type="transmembrane region" description="Helical" evidence="2">
    <location>
        <begin position="328"/>
        <end position="347"/>
    </location>
</feature>
<reference evidence="4" key="1">
    <citation type="submission" date="2022-06" db="EMBL/GenBank/DDBJ databases">
        <title>Diverse halophilic archaea isolated from saline environments.</title>
        <authorList>
            <person name="Cui H.-L."/>
        </authorList>
    </citation>
    <scope>NUCLEOTIDE SEQUENCE</scope>
    <source>
        <strain evidence="4">WLHS1</strain>
    </source>
</reference>
<feature type="compositionally biased region" description="Gly residues" evidence="1">
    <location>
        <begin position="221"/>
        <end position="234"/>
    </location>
</feature>
<dbReference type="RefSeq" id="WP_254159233.1">
    <property type="nucleotide sequence ID" value="NZ_CP100355.1"/>
</dbReference>
<feature type="compositionally biased region" description="Acidic residues" evidence="1">
    <location>
        <begin position="238"/>
        <end position="253"/>
    </location>
</feature>
<evidence type="ECO:0000256" key="2">
    <source>
        <dbReference type="SAM" id="Phobius"/>
    </source>
</evidence>
<dbReference type="Proteomes" id="UP001056855">
    <property type="component" value="Chromosome"/>
</dbReference>
<dbReference type="GeneID" id="73289296"/>
<keyword evidence="2" id="KW-1133">Transmembrane helix</keyword>
<feature type="compositionally biased region" description="Acidic residues" evidence="1">
    <location>
        <begin position="193"/>
        <end position="217"/>
    </location>
</feature>
<evidence type="ECO:0000313" key="4">
    <source>
        <dbReference type="EMBL" id="UTF54555.1"/>
    </source>
</evidence>
<feature type="compositionally biased region" description="Low complexity" evidence="1">
    <location>
        <begin position="260"/>
        <end position="292"/>
    </location>
</feature>